<dbReference type="InterPro" id="IPR036291">
    <property type="entry name" value="NAD(P)-bd_dom_sf"/>
</dbReference>
<dbReference type="Pfam" id="PF00106">
    <property type="entry name" value="adh_short"/>
    <property type="match status" value="1"/>
</dbReference>
<evidence type="ECO:0000313" key="2">
    <source>
        <dbReference type="EMBL" id="TYP74747.1"/>
    </source>
</evidence>
<comment type="caution">
    <text evidence="2">The sequence shown here is derived from an EMBL/GenBank/DDBJ whole genome shotgun (WGS) entry which is preliminary data.</text>
</comment>
<gene>
    <name evidence="2" type="ORF">BCM02_105292</name>
</gene>
<accession>A0A5S5C602</accession>
<name>A0A5S5C602_9BACL</name>
<dbReference type="PANTHER" id="PTHR45458">
    <property type="entry name" value="SHORT-CHAIN DEHYDROGENASE/REDUCTASE SDR"/>
    <property type="match status" value="1"/>
</dbReference>
<dbReference type="AlphaFoldDB" id="A0A5S5C602"/>
<dbReference type="RefSeq" id="WP_148929981.1">
    <property type="nucleotide sequence ID" value="NZ_VNHS01000005.1"/>
</dbReference>
<proteinExistence type="inferred from homology"/>
<evidence type="ECO:0000313" key="3">
    <source>
        <dbReference type="Proteomes" id="UP000323257"/>
    </source>
</evidence>
<comment type="similarity">
    <text evidence="1">Belongs to the short-chain dehydrogenases/reductases (SDR) family.</text>
</comment>
<reference evidence="2 3" key="1">
    <citation type="submission" date="2019-07" db="EMBL/GenBank/DDBJ databases">
        <title>Genomic Encyclopedia of Type Strains, Phase III (KMG-III): the genomes of soil and plant-associated and newly described type strains.</title>
        <authorList>
            <person name="Whitman W."/>
        </authorList>
    </citation>
    <scope>NUCLEOTIDE SEQUENCE [LARGE SCALE GENOMIC DNA]</scope>
    <source>
        <strain evidence="2 3">BL24</strain>
    </source>
</reference>
<dbReference type="GO" id="GO:0016616">
    <property type="term" value="F:oxidoreductase activity, acting on the CH-OH group of donors, NAD or NADP as acceptor"/>
    <property type="evidence" value="ECO:0007669"/>
    <property type="project" value="TreeGrafter"/>
</dbReference>
<dbReference type="PANTHER" id="PTHR45458:SF1">
    <property type="entry name" value="SHORT CHAIN DEHYDROGENASE"/>
    <property type="match status" value="1"/>
</dbReference>
<sequence length="242" mass="26571">MEKYAVVTGADRGLGFALTMELVKDGYTVFAGRYLTDWPALDELPEETRNQVIVLELDVSDEASVRDAAERIAARTDRIDLLVNNAGIAGNQEGNIHGGIDFERLQTMYRVNAVGPLRMAEALTGLLLAGERKLVVNISSEAGQINQTWREGWYGYCMSKAALNIQSNILHNELRKHGGKVLVIHPGWMRSYMGGKLSEHGAISTEEAATGIAGVIAAYLDETEDRAHPAFRDYTGAEMSWT</sequence>
<dbReference type="OrthoDB" id="5786478at2"/>
<dbReference type="PRINTS" id="PR00081">
    <property type="entry name" value="GDHRDH"/>
</dbReference>
<dbReference type="InterPro" id="IPR002347">
    <property type="entry name" value="SDR_fam"/>
</dbReference>
<dbReference type="PRINTS" id="PR00080">
    <property type="entry name" value="SDRFAMILY"/>
</dbReference>
<organism evidence="2 3">
    <name type="scientific">Paenibacillus methanolicus</name>
    <dbReference type="NCBI Taxonomy" id="582686"/>
    <lineage>
        <taxon>Bacteria</taxon>
        <taxon>Bacillati</taxon>
        <taxon>Bacillota</taxon>
        <taxon>Bacilli</taxon>
        <taxon>Bacillales</taxon>
        <taxon>Paenibacillaceae</taxon>
        <taxon>Paenibacillus</taxon>
    </lineage>
</organism>
<dbReference type="CDD" id="cd05325">
    <property type="entry name" value="carb_red_sniffer_like_SDR_c"/>
    <property type="match status" value="1"/>
</dbReference>
<evidence type="ECO:0000256" key="1">
    <source>
        <dbReference type="RuleBase" id="RU000363"/>
    </source>
</evidence>
<dbReference type="InterPro" id="IPR052184">
    <property type="entry name" value="SDR_enzymes"/>
</dbReference>
<dbReference type="EMBL" id="VNHS01000005">
    <property type="protein sequence ID" value="TYP74747.1"/>
    <property type="molecule type" value="Genomic_DNA"/>
</dbReference>
<keyword evidence="3" id="KW-1185">Reference proteome</keyword>
<dbReference type="Gene3D" id="3.40.50.720">
    <property type="entry name" value="NAD(P)-binding Rossmann-like Domain"/>
    <property type="match status" value="1"/>
</dbReference>
<dbReference type="SUPFAM" id="SSF51735">
    <property type="entry name" value="NAD(P)-binding Rossmann-fold domains"/>
    <property type="match status" value="1"/>
</dbReference>
<dbReference type="Proteomes" id="UP000323257">
    <property type="component" value="Unassembled WGS sequence"/>
</dbReference>
<protein>
    <submittedName>
        <fullName evidence="2">NAD(P)-dependent dehydrogenase (Short-subunit alcohol dehydrogenase family)</fullName>
    </submittedName>
</protein>